<dbReference type="EMBL" id="CAJVQB010063144">
    <property type="protein sequence ID" value="CAG8840552.1"/>
    <property type="molecule type" value="Genomic_DNA"/>
</dbReference>
<name>A0ABN7WV63_GIGMA</name>
<sequence length="70" mass="7870">KRTSAQLLLLNIGINVKKLMTTLIVPLLVSIPLIHFHSYYNYGRAGRGGGTLIFDHNHETLNNNDKPEMP</sequence>
<accession>A0ABN7WV63</accession>
<evidence type="ECO:0000313" key="2">
    <source>
        <dbReference type="Proteomes" id="UP000789901"/>
    </source>
</evidence>
<comment type="caution">
    <text evidence="1">The sequence shown here is derived from an EMBL/GenBank/DDBJ whole genome shotgun (WGS) entry which is preliminary data.</text>
</comment>
<reference evidence="1 2" key="1">
    <citation type="submission" date="2021-06" db="EMBL/GenBank/DDBJ databases">
        <authorList>
            <person name="Kallberg Y."/>
            <person name="Tangrot J."/>
            <person name="Rosling A."/>
        </authorList>
    </citation>
    <scope>NUCLEOTIDE SEQUENCE [LARGE SCALE GENOMIC DNA]</scope>
    <source>
        <strain evidence="1 2">120-4 pot B 10/14</strain>
    </source>
</reference>
<proteinExistence type="predicted"/>
<keyword evidence="2" id="KW-1185">Reference proteome</keyword>
<protein>
    <submittedName>
        <fullName evidence="1">44020_t:CDS:1</fullName>
    </submittedName>
</protein>
<organism evidence="1 2">
    <name type="scientific">Gigaspora margarita</name>
    <dbReference type="NCBI Taxonomy" id="4874"/>
    <lineage>
        <taxon>Eukaryota</taxon>
        <taxon>Fungi</taxon>
        <taxon>Fungi incertae sedis</taxon>
        <taxon>Mucoromycota</taxon>
        <taxon>Glomeromycotina</taxon>
        <taxon>Glomeromycetes</taxon>
        <taxon>Diversisporales</taxon>
        <taxon>Gigasporaceae</taxon>
        <taxon>Gigaspora</taxon>
    </lineage>
</organism>
<feature type="non-terminal residue" evidence="1">
    <location>
        <position position="1"/>
    </location>
</feature>
<evidence type="ECO:0000313" key="1">
    <source>
        <dbReference type="EMBL" id="CAG8840552.1"/>
    </source>
</evidence>
<dbReference type="Proteomes" id="UP000789901">
    <property type="component" value="Unassembled WGS sequence"/>
</dbReference>
<gene>
    <name evidence="1" type="ORF">GMARGA_LOCUS34965</name>
</gene>